<dbReference type="InterPro" id="IPR051328">
    <property type="entry name" value="T7SS_ABC-Transporter"/>
</dbReference>
<feature type="transmembrane region" description="Helical" evidence="5">
    <location>
        <begin position="574"/>
        <end position="593"/>
    </location>
</feature>
<dbReference type="NCBIfam" id="TIGR03061">
    <property type="entry name" value="pip_yhgE_Nterm"/>
    <property type="match status" value="1"/>
</dbReference>
<keyword evidence="3 5" id="KW-1133">Transmembrane helix</keyword>
<evidence type="ECO:0000256" key="3">
    <source>
        <dbReference type="ARBA" id="ARBA00022989"/>
    </source>
</evidence>
<feature type="transmembrane region" description="Helical" evidence="5">
    <location>
        <begin position="27"/>
        <end position="49"/>
    </location>
</feature>
<accession>A0ABT2HYQ8</accession>
<gene>
    <name evidence="7" type="ORF">M3D15_08990</name>
</gene>
<evidence type="ECO:0000313" key="7">
    <source>
        <dbReference type="EMBL" id="MCT2043459.1"/>
    </source>
</evidence>
<comment type="caution">
    <text evidence="7">The sequence shown here is derived from an EMBL/GenBank/DDBJ whole genome shotgun (WGS) entry which is preliminary data.</text>
</comment>
<dbReference type="EMBL" id="JALXSQ010000045">
    <property type="protein sequence ID" value="MCT2043459.1"/>
    <property type="molecule type" value="Genomic_DNA"/>
</dbReference>
<evidence type="ECO:0000256" key="5">
    <source>
        <dbReference type="SAM" id="Phobius"/>
    </source>
</evidence>
<keyword evidence="2 5" id="KW-0812">Transmembrane</keyword>
<dbReference type="NCBIfam" id="TIGR03062">
    <property type="entry name" value="pip_yhgE_Cterm"/>
    <property type="match status" value="1"/>
</dbReference>
<keyword evidence="4 5" id="KW-0472">Membrane</keyword>
<sequence>MITRTFRPLDIPGLIRQELARLTSTPLGILALIALMCVPLLYGGLYLWANNDPQGNMNQLDVALVVEDQGTTADDGSPINHGEQIADGLIEDGSFGWQLVDRDAATNGVENGTFAFAVILPDTFSTELESGGTEHPEKARIELHTNDASNAIGTTAGQRAMEKLRAKIASEVSDTAALRMLDGLAEVRGGLSDAADGSAKLEDGTQQAVDGSTKLEEGATTLHDKLGELSDGADQLSSGTTQLSDGLAQLHEATSTLPDNAQRLADGARQVADGNAQIATKADEVGAATQNLENDLPTLRATFESDLRAAGLTEEEVQAALKAVAPLESRVTEANTTIQSKVSDLDRLADGADQVADGAETLAANAPALADGIAKADAGADELEKGAGRLADGAGQLEDGAGQLKDGVTELHTGLTTIHDGQVQLHDGLVEGRDKIPASSQELRDGQANTIADPVRVEEISRAKAASYGAGLAPFFSTLAAWIGIYALFLIVKPFSRRAATAMWSPLRVTLAGWATPALLGACQMLMLFTILTGLVGFHFVYPLATLLVMLLASATFAAIIMALNVWLGSVGQFIGLVLMVLQLVTAGGTFPWQTLPAPLNLVHHVLPMSWAVEALRQTMLGGNMMLASGMSALLLGLLGAALAASALGITRVTSTQVMRDLAPSLIG</sequence>
<protein>
    <submittedName>
        <fullName evidence="7">YhgE/Pip domain-containing protein</fullName>
    </submittedName>
</protein>
<feature type="transmembrane region" description="Helical" evidence="5">
    <location>
        <begin position="544"/>
        <end position="567"/>
    </location>
</feature>
<evidence type="ECO:0000259" key="6">
    <source>
        <dbReference type="Pfam" id="PF12698"/>
    </source>
</evidence>
<keyword evidence="8" id="KW-1185">Reference proteome</keyword>
<dbReference type="Pfam" id="PF12698">
    <property type="entry name" value="ABC2_membrane_3"/>
    <property type="match status" value="1"/>
</dbReference>
<dbReference type="Gene3D" id="1.10.287.950">
    <property type="entry name" value="Methyl-accepting chemotaxis protein"/>
    <property type="match status" value="2"/>
</dbReference>
<dbReference type="Proteomes" id="UP001525379">
    <property type="component" value="Unassembled WGS sequence"/>
</dbReference>
<dbReference type="InterPro" id="IPR013525">
    <property type="entry name" value="ABC2_TM"/>
</dbReference>
<evidence type="ECO:0000256" key="1">
    <source>
        <dbReference type="ARBA" id="ARBA00004141"/>
    </source>
</evidence>
<reference evidence="7 8" key="1">
    <citation type="submission" date="2022-04" db="EMBL/GenBank/DDBJ databases">
        <title>Human microbiome associated bacterial genomes.</title>
        <authorList>
            <person name="Sandstrom S."/>
            <person name="Salamzade R."/>
            <person name="Kalan L.R."/>
        </authorList>
    </citation>
    <scope>NUCLEOTIDE SEQUENCE [LARGE SCALE GENOMIC DNA]</scope>
    <source>
        <strain evidence="8">p3-SID1799</strain>
    </source>
</reference>
<dbReference type="InterPro" id="IPR023908">
    <property type="entry name" value="xxxLxxG_rpt"/>
</dbReference>
<proteinExistence type="predicted"/>
<dbReference type="PANTHER" id="PTHR43077">
    <property type="entry name" value="TRANSPORT PERMEASE YVFS-RELATED"/>
    <property type="match status" value="1"/>
</dbReference>
<organism evidence="7 8">
    <name type="scientific">Pseudoclavibacter albus</name>
    <dbReference type="NCBI Taxonomy" id="272241"/>
    <lineage>
        <taxon>Bacteria</taxon>
        <taxon>Bacillati</taxon>
        <taxon>Actinomycetota</taxon>
        <taxon>Actinomycetes</taxon>
        <taxon>Micrococcales</taxon>
        <taxon>Microbacteriaceae</taxon>
        <taxon>Pseudoclavibacter</taxon>
    </lineage>
</organism>
<comment type="subcellular location">
    <subcellularLocation>
        <location evidence="1">Membrane</location>
        <topology evidence="1">Multi-pass membrane protein</topology>
    </subcellularLocation>
</comment>
<feature type="transmembrane region" description="Helical" evidence="5">
    <location>
        <begin position="511"/>
        <end position="538"/>
    </location>
</feature>
<dbReference type="InterPro" id="IPR017500">
    <property type="entry name" value="Phage_infect_YhgE_N"/>
</dbReference>
<dbReference type="PANTHER" id="PTHR43077:SF5">
    <property type="entry name" value="PHAGE INFECTION PROTEIN"/>
    <property type="match status" value="1"/>
</dbReference>
<feature type="transmembrane region" description="Helical" evidence="5">
    <location>
        <begin position="468"/>
        <end position="491"/>
    </location>
</feature>
<feature type="transmembrane region" description="Helical" evidence="5">
    <location>
        <begin position="626"/>
        <end position="650"/>
    </location>
</feature>
<dbReference type="RefSeq" id="WP_260104615.1">
    <property type="nucleotide sequence ID" value="NZ_JALXSQ010000045.1"/>
</dbReference>
<name>A0ABT2HYQ8_9MICO</name>
<evidence type="ECO:0000313" key="8">
    <source>
        <dbReference type="Proteomes" id="UP001525379"/>
    </source>
</evidence>
<evidence type="ECO:0000256" key="2">
    <source>
        <dbReference type="ARBA" id="ARBA00022692"/>
    </source>
</evidence>
<feature type="domain" description="ABC-2 type transporter transmembrane" evidence="6">
    <location>
        <begin position="452"/>
        <end position="643"/>
    </location>
</feature>
<evidence type="ECO:0000256" key="4">
    <source>
        <dbReference type="ARBA" id="ARBA00023136"/>
    </source>
</evidence>
<dbReference type="NCBIfam" id="TIGR03057">
    <property type="entry name" value="xxxLxxG_by_4"/>
    <property type="match status" value="5"/>
</dbReference>
<dbReference type="InterPro" id="IPR017501">
    <property type="entry name" value="Phage_infect_YhgE_C"/>
</dbReference>